<evidence type="ECO:0000313" key="1">
    <source>
        <dbReference type="EMBL" id="EMY13787.1"/>
    </source>
</evidence>
<organism evidence="1 2">
    <name type="scientific">Leptospira weilii str. Ecochallenge</name>
    <dbReference type="NCBI Taxonomy" id="1049986"/>
    <lineage>
        <taxon>Bacteria</taxon>
        <taxon>Pseudomonadati</taxon>
        <taxon>Spirochaetota</taxon>
        <taxon>Spirochaetia</taxon>
        <taxon>Leptospirales</taxon>
        <taxon>Leptospiraceae</taxon>
        <taxon>Leptospira</taxon>
    </lineage>
</organism>
<dbReference type="AlphaFoldDB" id="N1U439"/>
<evidence type="ECO:0000313" key="2">
    <source>
        <dbReference type="Proteomes" id="UP000012249"/>
    </source>
</evidence>
<comment type="caution">
    <text evidence="1">The sequence shown here is derived from an EMBL/GenBank/DDBJ whole genome shotgun (WGS) entry which is preliminary data.</text>
</comment>
<dbReference type="Proteomes" id="UP000012249">
    <property type="component" value="Unassembled WGS sequence"/>
</dbReference>
<accession>N1U439</accession>
<protein>
    <submittedName>
        <fullName evidence="1">Uncharacterized protein</fullName>
    </submittedName>
</protein>
<name>N1U439_9LEPT</name>
<gene>
    <name evidence="1" type="ORF">LEP1GSC043_3793</name>
</gene>
<dbReference type="EMBL" id="AHMI02000218">
    <property type="protein sequence ID" value="EMY13787.1"/>
    <property type="molecule type" value="Genomic_DNA"/>
</dbReference>
<proteinExistence type="predicted"/>
<sequence>MFAGKIQNFGKNSFLSSDRFLKKSLTEGNKRERGKIRIRRKIVRIWYKKIIGL</sequence>
<reference evidence="1 2" key="1">
    <citation type="submission" date="2013-02" db="EMBL/GenBank/DDBJ databases">
        <authorList>
            <person name="Harkins D.M."/>
            <person name="Durkin A.S."/>
            <person name="Brinkac L.M."/>
            <person name="Haft D.H."/>
            <person name="Selengut J.D."/>
            <person name="Sanka R."/>
            <person name="DePew J."/>
            <person name="Purushe J."/>
            <person name="Haake D.A."/>
            <person name="Matsunaga J."/>
            <person name="Vinetz J.M."/>
            <person name="Sutton G.G."/>
            <person name="Nierman W.C."/>
            <person name="Fouts D.E."/>
        </authorList>
    </citation>
    <scope>NUCLEOTIDE SEQUENCE [LARGE SCALE GENOMIC DNA]</scope>
    <source>
        <strain evidence="1 2">Ecochallenge</strain>
    </source>
</reference>